<dbReference type="Pfam" id="PF10065">
    <property type="entry name" value="DUF2303"/>
    <property type="match status" value="1"/>
</dbReference>
<gene>
    <name evidence="1" type="ORF">NNL38_06980</name>
</gene>
<reference evidence="1" key="1">
    <citation type="submission" date="2022-07" db="EMBL/GenBank/DDBJ databases">
        <title>Genome sequencing of Photobacterium atrarenae GJH2-4.</title>
        <authorList>
            <person name="Park S.-J."/>
        </authorList>
    </citation>
    <scope>NUCLEOTIDE SEQUENCE</scope>
    <source>
        <strain evidence="1">GJH2-4</strain>
    </source>
</reference>
<dbReference type="RefSeq" id="WP_255390289.1">
    <property type="nucleotide sequence ID" value="NZ_CP101508.1"/>
</dbReference>
<dbReference type="InterPro" id="IPR019276">
    <property type="entry name" value="DUF2303"/>
</dbReference>
<evidence type="ECO:0000313" key="2">
    <source>
        <dbReference type="Proteomes" id="UP001057998"/>
    </source>
</evidence>
<accession>A0ABY5GII1</accession>
<name>A0ABY5GII1_9GAMM</name>
<keyword evidence="2" id="KW-1185">Reference proteome</keyword>
<proteinExistence type="predicted"/>
<evidence type="ECO:0000313" key="1">
    <source>
        <dbReference type="EMBL" id="UTV28966.1"/>
    </source>
</evidence>
<sequence>MSMDKSAIQQIQESGSAKEFLAQLAGAGFPVAALPENFALHSLESFMPNRNTFRGLMKTANIDEFVRYHEEYQTEGNQCFINADSMSALTIFDLGTHNFPGHCKHQAQLTLRKTALFRALLNVNEERLGQKQLAEWIEDYSASIQVFSTAGDVIENAVASAAVRNMKFEAKAGRESNVDDFSQHQSEYESIAVRTKDEFPMPAVFKFTCEPYLGLDERVFELRMSTIGNDTLVLRIKKLEQHQEEMGEEFQEKLQAKFLSEEIEIDTFIGSFSS</sequence>
<dbReference type="Proteomes" id="UP001057998">
    <property type="component" value="Chromosome 1"/>
</dbReference>
<dbReference type="EMBL" id="CP101508">
    <property type="protein sequence ID" value="UTV28966.1"/>
    <property type="molecule type" value="Genomic_DNA"/>
</dbReference>
<protein>
    <submittedName>
        <fullName evidence="1">DUF2303 family protein</fullName>
    </submittedName>
</protein>
<organism evidence="1 2">
    <name type="scientific">Photobacterium atrarenae</name>
    <dbReference type="NCBI Taxonomy" id="865757"/>
    <lineage>
        <taxon>Bacteria</taxon>
        <taxon>Pseudomonadati</taxon>
        <taxon>Pseudomonadota</taxon>
        <taxon>Gammaproteobacteria</taxon>
        <taxon>Vibrionales</taxon>
        <taxon>Vibrionaceae</taxon>
        <taxon>Photobacterium</taxon>
    </lineage>
</organism>